<evidence type="ECO:0000313" key="5">
    <source>
        <dbReference type="Proteomes" id="UP001143463"/>
    </source>
</evidence>
<protein>
    <submittedName>
        <fullName evidence="4">Enoyl-CoA hydratase</fullName>
    </submittedName>
</protein>
<dbReference type="AlphaFoldDB" id="A0A9W6L090"/>
<evidence type="ECO:0000256" key="3">
    <source>
        <dbReference type="ARBA" id="ARBA00023239"/>
    </source>
</evidence>
<keyword evidence="3" id="KW-0456">Lyase</keyword>
<dbReference type="CDD" id="cd06558">
    <property type="entry name" value="crotonase-like"/>
    <property type="match status" value="1"/>
</dbReference>
<dbReference type="EMBL" id="BSFQ01000003">
    <property type="protein sequence ID" value="GLL09755.1"/>
    <property type="molecule type" value="Genomic_DNA"/>
</dbReference>
<dbReference type="GO" id="GO:0016829">
    <property type="term" value="F:lyase activity"/>
    <property type="evidence" value="ECO:0007669"/>
    <property type="project" value="UniProtKB-KW"/>
</dbReference>
<dbReference type="InterPro" id="IPR029045">
    <property type="entry name" value="ClpP/crotonase-like_dom_sf"/>
</dbReference>
<dbReference type="PANTHER" id="PTHR11941">
    <property type="entry name" value="ENOYL-COA HYDRATASE-RELATED"/>
    <property type="match status" value="1"/>
</dbReference>
<comment type="caution">
    <text evidence="4">The sequence shown here is derived from an EMBL/GenBank/DDBJ whole genome shotgun (WGS) entry which is preliminary data.</text>
</comment>
<name>A0A9W6L090_9PSEU</name>
<keyword evidence="5" id="KW-1185">Reference proteome</keyword>
<comment type="similarity">
    <text evidence="1">Belongs to the enoyl-CoA hydratase/isomerase family.</text>
</comment>
<evidence type="ECO:0000256" key="2">
    <source>
        <dbReference type="ARBA" id="ARBA00023098"/>
    </source>
</evidence>
<dbReference type="Proteomes" id="UP001143463">
    <property type="component" value="Unassembled WGS sequence"/>
</dbReference>
<dbReference type="SUPFAM" id="SSF52096">
    <property type="entry name" value="ClpP/crotonase"/>
    <property type="match status" value="1"/>
</dbReference>
<dbReference type="PANTHER" id="PTHR11941:SF169">
    <property type="entry name" value="(7AS)-7A-METHYL-1,5-DIOXO-2,3,5,6,7,7A-HEXAHYDRO-1H-INDENE-CARBOXYL-COA HYDROLASE"/>
    <property type="match status" value="1"/>
</dbReference>
<dbReference type="GO" id="GO:0006635">
    <property type="term" value="P:fatty acid beta-oxidation"/>
    <property type="evidence" value="ECO:0007669"/>
    <property type="project" value="TreeGrafter"/>
</dbReference>
<proteinExistence type="inferred from homology"/>
<organism evidence="4 5">
    <name type="scientific">Pseudonocardia halophobica</name>
    <dbReference type="NCBI Taxonomy" id="29401"/>
    <lineage>
        <taxon>Bacteria</taxon>
        <taxon>Bacillati</taxon>
        <taxon>Actinomycetota</taxon>
        <taxon>Actinomycetes</taxon>
        <taxon>Pseudonocardiales</taxon>
        <taxon>Pseudonocardiaceae</taxon>
        <taxon>Pseudonocardia</taxon>
    </lineage>
</organism>
<dbReference type="InterPro" id="IPR001753">
    <property type="entry name" value="Enoyl-CoA_hydra/iso"/>
</dbReference>
<sequence length="264" mass="28469">MRDLTHLRWQVTDTIATVLLARPPVNAVNQKMYRELEYLFSHLDLLEEAAGEQVKVVILAGSGRHFCAGNDLTEFATLTPDNSAERMAEVRAAFFAIQDCPVPVVAAVTGAAFGTGLAIAASCDFVVAADDARFGTPEVGVGIMGGAKHLSRLVPEPWVRWMYLTAEPLSGARMAELGAVVATAPAEKVGDLAQEQARSISRHSGPILRMAKRSLNSIETMDLQPGYAFEQGLTGEICGHPDSKEAVRATYEQRAPRYPSEVST</sequence>
<evidence type="ECO:0000256" key="1">
    <source>
        <dbReference type="ARBA" id="ARBA00005254"/>
    </source>
</evidence>
<reference evidence="4" key="2">
    <citation type="submission" date="2023-01" db="EMBL/GenBank/DDBJ databases">
        <authorList>
            <person name="Sun Q."/>
            <person name="Evtushenko L."/>
        </authorList>
    </citation>
    <scope>NUCLEOTIDE SEQUENCE</scope>
    <source>
        <strain evidence="4">VKM Ac-1069</strain>
    </source>
</reference>
<accession>A0A9W6L090</accession>
<gene>
    <name evidence="4" type="ORF">GCM10017577_08950</name>
</gene>
<keyword evidence="2" id="KW-0443">Lipid metabolism</keyword>
<evidence type="ECO:0000313" key="4">
    <source>
        <dbReference type="EMBL" id="GLL09755.1"/>
    </source>
</evidence>
<reference evidence="4" key="1">
    <citation type="journal article" date="2014" name="Int. J. Syst. Evol. Microbiol.">
        <title>Complete genome sequence of Corynebacterium casei LMG S-19264T (=DSM 44701T), isolated from a smear-ripened cheese.</title>
        <authorList>
            <consortium name="US DOE Joint Genome Institute (JGI-PGF)"/>
            <person name="Walter F."/>
            <person name="Albersmeier A."/>
            <person name="Kalinowski J."/>
            <person name="Ruckert C."/>
        </authorList>
    </citation>
    <scope>NUCLEOTIDE SEQUENCE</scope>
    <source>
        <strain evidence="4">VKM Ac-1069</strain>
    </source>
</reference>
<dbReference type="Gene3D" id="3.90.226.10">
    <property type="entry name" value="2-enoyl-CoA Hydratase, Chain A, domain 1"/>
    <property type="match status" value="1"/>
</dbReference>
<dbReference type="Pfam" id="PF00378">
    <property type="entry name" value="ECH_1"/>
    <property type="match status" value="1"/>
</dbReference>